<name>A0A2H3BTE7_9AGAR</name>
<accession>A0A2H3BTE7</accession>
<sequence length="304" mass="33657">MSLPLYQANDAISVAIQSDHFKSSFRDISAKLRESPNQLGSFDSMESIVEAFVADYESSDDFTFVANANTGEEEVFQLHGVLSETRLPPVLKGNRVSMTSLVQTVKLISIDDDEDFRIAGHAASRMLEFLQQSTGASVQAPYAVQHGIAREFTAVNWLLTPSHSAFPEDVIDLPSTYDPGQTLKSSIDEGKFAFTKDNQVAFNKLTLDEGNHLQRIMHIKPGTFRPGQIVNIGVSFRLIKSQNSSPMRFIAHLDSILDDRRFQKSAPTRGLPAKRRPFNEKPKVKGNLCGPVPSQASFPPMLTD</sequence>
<organism evidence="2 3">
    <name type="scientific">Armillaria solidipes</name>
    <dbReference type="NCBI Taxonomy" id="1076256"/>
    <lineage>
        <taxon>Eukaryota</taxon>
        <taxon>Fungi</taxon>
        <taxon>Dikarya</taxon>
        <taxon>Basidiomycota</taxon>
        <taxon>Agaricomycotina</taxon>
        <taxon>Agaricomycetes</taxon>
        <taxon>Agaricomycetidae</taxon>
        <taxon>Agaricales</taxon>
        <taxon>Marasmiineae</taxon>
        <taxon>Physalacriaceae</taxon>
        <taxon>Armillaria</taxon>
    </lineage>
</organism>
<evidence type="ECO:0000313" key="2">
    <source>
        <dbReference type="EMBL" id="PBK69308.1"/>
    </source>
</evidence>
<dbReference type="EMBL" id="KZ293429">
    <property type="protein sequence ID" value="PBK69308.1"/>
    <property type="molecule type" value="Genomic_DNA"/>
</dbReference>
<feature type="region of interest" description="Disordered" evidence="1">
    <location>
        <begin position="264"/>
        <end position="304"/>
    </location>
</feature>
<evidence type="ECO:0000256" key="1">
    <source>
        <dbReference type="SAM" id="MobiDB-lite"/>
    </source>
</evidence>
<evidence type="ECO:0000313" key="3">
    <source>
        <dbReference type="Proteomes" id="UP000218334"/>
    </source>
</evidence>
<keyword evidence="3" id="KW-1185">Reference proteome</keyword>
<protein>
    <submittedName>
        <fullName evidence="2">Uncharacterized protein</fullName>
    </submittedName>
</protein>
<dbReference type="Proteomes" id="UP000218334">
    <property type="component" value="Unassembled WGS sequence"/>
</dbReference>
<gene>
    <name evidence="2" type="ORF">ARMSODRAFT_975057</name>
</gene>
<reference evidence="3" key="1">
    <citation type="journal article" date="2017" name="Nat. Ecol. Evol.">
        <title>Genome expansion and lineage-specific genetic innovations in the forest pathogenic fungi Armillaria.</title>
        <authorList>
            <person name="Sipos G."/>
            <person name="Prasanna A.N."/>
            <person name="Walter M.C."/>
            <person name="O'Connor E."/>
            <person name="Balint B."/>
            <person name="Krizsan K."/>
            <person name="Kiss B."/>
            <person name="Hess J."/>
            <person name="Varga T."/>
            <person name="Slot J."/>
            <person name="Riley R."/>
            <person name="Boka B."/>
            <person name="Rigling D."/>
            <person name="Barry K."/>
            <person name="Lee J."/>
            <person name="Mihaltcheva S."/>
            <person name="LaButti K."/>
            <person name="Lipzen A."/>
            <person name="Waldron R."/>
            <person name="Moloney N.M."/>
            <person name="Sperisen C."/>
            <person name="Kredics L."/>
            <person name="Vagvoelgyi C."/>
            <person name="Patrignani A."/>
            <person name="Fitzpatrick D."/>
            <person name="Nagy I."/>
            <person name="Doyle S."/>
            <person name="Anderson J.B."/>
            <person name="Grigoriev I.V."/>
            <person name="Gueldener U."/>
            <person name="Muensterkoetter M."/>
            <person name="Nagy L.G."/>
        </authorList>
    </citation>
    <scope>NUCLEOTIDE SEQUENCE [LARGE SCALE GENOMIC DNA]</scope>
    <source>
        <strain evidence="3">28-4</strain>
    </source>
</reference>
<proteinExistence type="predicted"/>
<dbReference type="AlphaFoldDB" id="A0A2H3BTE7"/>